<accession>A0A9K3DBK7</accession>
<protein>
    <submittedName>
        <fullName evidence="1">Uncharacterized protein</fullName>
    </submittedName>
</protein>
<dbReference type="EMBL" id="BDIP01007378">
    <property type="protein sequence ID" value="GIQ91240.1"/>
    <property type="molecule type" value="Genomic_DNA"/>
</dbReference>
<reference evidence="1 2" key="1">
    <citation type="journal article" date="2018" name="PLoS ONE">
        <title>The draft genome of Kipferlia bialata reveals reductive genome evolution in fornicate parasites.</title>
        <authorList>
            <person name="Tanifuji G."/>
            <person name="Takabayashi S."/>
            <person name="Kume K."/>
            <person name="Takagi M."/>
            <person name="Nakayama T."/>
            <person name="Kamikawa R."/>
            <person name="Inagaki Y."/>
            <person name="Hashimoto T."/>
        </authorList>
    </citation>
    <scope>NUCLEOTIDE SEQUENCE [LARGE SCALE GENOMIC DNA]</scope>
    <source>
        <strain evidence="1">NY0173</strain>
    </source>
</reference>
<dbReference type="Proteomes" id="UP000265618">
    <property type="component" value="Unassembled WGS sequence"/>
</dbReference>
<name>A0A9K3DBK7_9EUKA</name>
<comment type="caution">
    <text evidence="1">The sequence shown here is derived from an EMBL/GenBank/DDBJ whole genome shotgun (WGS) entry which is preliminary data.</text>
</comment>
<dbReference type="AlphaFoldDB" id="A0A9K3DBK7"/>
<organism evidence="1 2">
    <name type="scientific">Kipferlia bialata</name>
    <dbReference type="NCBI Taxonomy" id="797122"/>
    <lineage>
        <taxon>Eukaryota</taxon>
        <taxon>Metamonada</taxon>
        <taxon>Carpediemonas-like organisms</taxon>
        <taxon>Kipferlia</taxon>
    </lineage>
</organism>
<gene>
    <name evidence="1" type="ORF">KIPB_014405</name>
</gene>
<keyword evidence="2" id="KW-1185">Reference proteome</keyword>
<sequence>VCYSPSSDAFTMRRDLSVRLQVEKDKRYLVKCAANAHAAKARYMVRCMLVCDAVNLSERPPLTLRAIQGHRQRGSNGEVEMVYGGMHGQ</sequence>
<proteinExistence type="predicted"/>
<evidence type="ECO:0000313" key="2">
    <source>
        <dbReference type="Proteomes" id="UP000265618"/>
    </source>
</evidence>
<evidence type="ECO:0000313" key="1">
    <source>
        <dbReference type="EMBL" id="GIQ91240.1"/>
    </source>
</evidence>
<feature type="non-terminal residue" evidence="1">
    <location>
        <position position="89"/>
    </location>
</feature>